<feature type="region of interest" description="Disordered" evidence="1">
    <location>
        <begin position="110"/>
        <end position="148"/>
    </location>
</feature>
<gene>
    <name evidence="2" type="ORF">GEM_0435</name>
</gene>
<evidence type="ECO:0000313" key="2">
    <source>
        <dbReference type="EMBL" id="AFQ46887.1"/>
    </source>
</evidence>
<proteinExistence type="predicted"/>
<protein>
    <submittedName>
        <fullName evidence="2">Uncharacterized protein</fullName>
    </submittedName>
</protein>
<dbReference type="KEGG" id="bct:GEM_0435"/>
<name>A0A9W3JWY0_BURCE</name>
<evidence type="ECO:0000256" key="1">
    <source>
        <dbReference type="SAM" id="MobiDB-lite"/>
    </source>
</evidence>
<dbReference type="Proteomes" id="UP000032866">
    <property type="component" value="Chromosome 1"/>
</dbReference>
<feature type="compositionally biased region" description="Basic residues" evidence="1">
    <location>
        <begin position="132"/>
        <end position="141"/>
    </location>
</feature>
<dbReference type="AlphaFoldDB" id="A0A9W3JWY0"/>
<evidence type="ECO:0000313" key="3">
    <source>
        <dbReference type="Proteomes" id="UP000032866"/>
    </source>
</evidence>
<accession>A0A9W3JWY0</accession>
<reference evidence="2 3" key="1">
    <citation type="journal article" date="2012" name="J. Bacteriol.">
        <title>Complete Genome Sequence of Burkholderia sp. Strain GG4, a Betaproteobacterium That Reduces 3-Oxo-N-Acylhomoserine Lactones and Produces Different N-Acylhomoserine Lactones.</title>
        <authorList>
            <person name="Hong K.W."/>
            <person name="Koh C.L."/>
            <person name="Sam C.K."/>
            <person name="Yin W.F."/>
            <person name="Chan K.G."/>
        </authorList>
    </citation>
    <scope>NUCLEOTIDE SEQUENCE [LARGE SCALE GENOMIC DNA]</scope>
    <source>
        <strain evidence="2 3">GG4</strain>
    </source>
</reference>
<organism evidence="2 3">
    <name type="scientific">Burkholderia cepacia GG4</name>
    <dbReference type="NCBI Taxonomy" id="1009846"/>
    <lineage>
        <taxon>Bacteria</taxon>
        <taxon>Pseudomonadati</taxon>
        <taxon>Pseudomonadota</taxon>
        <taxon>Betaproteobacteria</taxon>
        <taxon>Burkholderiales</taxon>
        <taxon>Burkholderiaceae</taxon>
        <taxon>Burkholderia</taxon>
        <taxon>Burkholderia cepacia complex</taxon>
    </lineage>
</organism>
<sequence length="320" mass="33592">MCSRCDERVIRDGVSIVRMRDGSSGCVGVGSLAGRAPPLCRYAESDRRGARARAPWLRRRGRTTSIAAVAARARICAQASAGGNARANGTDCRGAHAPGRQLSGIRLSNRGVVTSGDGADRMGAPGVDGAKSRRRHQPMRNRRSEAGQQPYDGRCEFRHDFPDPLSDCVCLHRAARPCSRCCLHGSISKQRASARTAARTGAERVRRGGCATLRTRKCFRRETRVAGPVGGASGPVRNDGNDGGIAVPRDGDSAGETHAARADRFHPCNACGAGGGVSLPFRSRAGCVSRHVLVFDCPCSHAQNCATSGSSAGAPGAIHQ</sequence>
<dbReference type="EMBL" id="CP003774">
    <property type="protein sequence ID" value="AFQ46887.1"/>
    <property type="molecule type" value="Genomic_DNA"/>
</dbReference>